<evidence type="ECO:0000259" key="2">
    <source>
        <dbReference type="PROSITE" id="PS50076"/>
    </source>
</evidence>
<dbReference type="Pfam" id="PF00226">
    <property type="entry name" value="DnaJ"/>
    <property type="match status" value="1"/>
</dbReference>
<reference evidence="3 4" key="2">
    <citation type="submission" date="2018-11" db="EMBL/GenBank/DDBJ databases">
        <authorList>
            <consortium name="Pathogen Informatics"/>
        </authorList>
    </citation>
    <scope>NUCLEOTIDE SEQUENCE [LARGE SCALE GENOMIC DNA]</scope>
    <source>
        <strain evidence="3 4">Egypt</strain>
    </source>
</reference>
<evidence type="ECO:0000313" key="4">
    <source>
        <dbReference type="Proteomes" id="UP000272942"/>
    </source>
</evidence>
<evidence type="ECO:0000313" key="3">
    <source>
        <dbReference type="EMBL" id="VDP90404.1"/>
    </source>
</evidence>
<protein>
    <submittedName>
        <fullName evidence="5">J domain-containing protein</fullName>
    </submittedName>
</protein>
<dbReference type="OrthoDB" id="1748577at2759"/>
<dbReference type="SUPFAM" id="SSF46565">
    <property type="entry name" value="Chaperone J-domain"/>
    <property type="match status" value="1"/>
</dbReference>
<dbReference type="CDD" id="cd06257">
    <property type="entry name" value="DnaJ"/>
    <property type="match status" value="1"/>
</dbReference>
<name>A0A183B1P7_9TREM</name>
<dbReference type="SMART" id="SM00271">
    <property type="entry name" value="DnaJ"/>
    <property type="match status" value="1"/>
</dbReference>
<dbReference type="PANTHER" id="PTHR44157:SF1">
    <property type="entry name" value="DNAJ HOMOLOG SUBFAMILY C MEMBER 11"/>
    <property type="match status" value="1"/>
</dbReference>
<reference evidence="5" key="1">
    <citation type="submission" date="2016-06" db="UniProtKB">
        <authorList>
            <consortium name="WormBaseParasite"/>
        </authorList>
    </citation>
    <scope>IDENTIFICATION</scope>
</reference>
<dbReference type="InterPro" id="IPR018253">
    <property type="entry name" value="DnaJ_domain_CS"/>
</dbReference>
<dbReference type="WBParaSite" id="ECPE_0001317101-mRNA-1">
    <property type="protein sequence ID" value="ECPE_0001317101-mRNA-1"/>
    <property type="gene ID" value="ECPE_0001317101"/>
</dbReference>
<dbReference type="GO" id="GO:0005739">
    <property type="term" value="C:mitochondrion"/>
    <property type="evidence" value="ECO:0007669"/>
    <property type="project" value="GOC"/>
</dbReference>
<gene>
    <name evidence="3" type="ORF">ECPE_LOCUS13132</name>
</gene>
<dbReference type="EMBL" id="UZAN01054383">
    <property type="protein sequence ID" value="VDP90404.1"/>
    <property type="molecule type" value="Genomic_DNA"/>
</dbReference>
<dbReference type="AlphaFoldDB" id="A0A183B1P7"/>
<organism evidence="5">
    <name type="scientific">Echinostoma caproni</name>
    <dbReference type="NCBI Taxonomy" id="27848"/>
    <lineage>
        <taxon>Eukaryota</taxon>
        <taxon>Metazoa</taxon>
        <taxon>Spiralia</taxon>
        <taxon>Lophotrochozoa</taxon>
        <taxon>Platyhelminthes</taxon>
        <taxon>Trematoda</taxon>
        <taxon>Digenea</taxon>
        <taxon>Plagiorchiida</taxon>
        <taxon>Echinostomata</taxon>
        <taxon>Echinostomatoidea</taxon>
        <taxon>Echinostomatidae</taxon>
        <taxon>Echinostoma</taxon>
    </lineage>
</organism>
<dbReference type="Proteomes" id="UP000272942">
    <property type="component" value="Unassembled WGS sequence"/>
</dbReference>
<feature type="compositionally biased region" description="Polar residues" evidence="1">
    <location>
        <begin position="1"/>
        <end position="21"/>
    </location>
</feature>
<dbReference type="PROSITE" id="PS50076">
    <property type="entry name" value="DNAJ_2"/>
    <property type="match status" value="1"/>
</dbReference>
<evidence type="ECO:0000256" key="1">
    <source>
        <dbReference type="SAM" id="MobiDB-lite"/>
    </source>
</evidence>
<dbReference type="InterPro" id="IPR052243">
    <property type="entry name" value="Mito_inner_membrane_organizer"/>
</dbReference>
<feature type="region of interest" description="Disordered" evidence="1">
    <location>
        <begin position="1"/>
        <end position="26"/>
    </location>
</feature>
<keyword evidence="4" id="KW-1185">Reference proteome</keyword>
<evidence type="ECO:0000313" key="5">
    <source>
        <dbReference type="WBParaSite" id="ECPE_0001317101-mRNA-1"/>
    </source>
</evidence>
<sequence length="152" mass="17210">MQNKNTSSHQPNDRFQFTNHTDTLEMDDDENEDLIEDADDPLDPSFLHMIDEADDFNPNGPDLYAILGVERTATAAELRAAYRRLSLLLHPDRHSRLSSSVEGEHIDTQLQPVSGDADSAFNRISTAYAILSDPNRRKIYDTYGHEGKYVCI</sequence>
<feature type="domain" description="J" evidence="2">
    <location>
        <begin position="62"/>
        <end position="144"/>
    </location>
</feature>
<dbReference type="PROSITE" id="PS00636">
    <property type="entry name" value="DNAJ_1"/>
    <property type="match status" value="1"/>
</dbReference>
<dbReference type="GO" id="GO:0042407">
    <property type="term" value="P:cristae formation"/>
    <property type="evidence" value="ECO:0007669"/>
    <property type="project" value="TreeGrafter"/>
</dbReference>
<dbReference type="InterPro" id="IPR001623">
    <property type="entry name" value="DnaJ_domain"/>
</dbReference>
<dbReference type="Gene3D" id="1.10.287.110">
    <property type="entry name" value="DnaJ domain"/>
    <property type="match status" value="1"/>
</dbReference>
<dbReference type="PRINTS" id="PR00625">
    <property type="entry name" value="JDOMAIN"/>
</dbReference>
<dbReference type="PANTHER" id="PTHR44157">
    <property type="entry name" value="DNAJ HOMOLOG SUBFAMILY C MEMBER 11"/>
    <property type="match status" value="1"/>
</dbReference>
<proteinExistence type="predicted"/>
<accession>A0A183B1P7</accession>
<dbReference type="InterPro" id="IPR036869">
    <property type="entry name" value="J_dom_sf"/>
</dbReference>